<dbReference type="Gene3D" id="2.60.40.1080">
    <property type="match status" value="1"/>
</dbReference>
<dbReference type="InterPro" id="IPR003343">
    <property type="entry name" value="Big_2"/>
</dbReference>
<accession>A0A4V3F6G3</accession>
<gene>
    <name evidence="2" type="ORF">DFR24_1954</name>
</gene>
<sequence length="535" mass="52467">MKILRTMALLVLGAAGLTGCGDGGVQSPDFTTELRALTLSTTAADDASTSDPNQYFLALGLDSEANEITAVGLCNTPPGTDEDDADAISPDGDLLVNCGPRDASYRIVGANGGAAHVTNGRIIGDAIGTVTVTATEDDAESNSLTFRIGSAIVTELQVTPENPPAVSVNETITFTATAVFSDGTTTPIQATWTATGAGGAALPAGTVVFDAGPSNTTPVTPQPGSQGQTIVITGSISSDNGNGGTVEATDSSTFTVSNEVLASLLRVEPANPVVAPGATVAFTAIGQYTGGTAPREGAIPAGQVTWASADTGVATIVPTTGVATGVPPGGAQTTITAALVNPGSVPAGGQTTANTTLTVTDAQCVAPLLLAQGAVASETITGLCVGCAVANRDASIDGDATTFATISTPVGLLLGTASLNVDSAPAAADIAAGSRAGFIVAKPPGLLTAELLSTLSVSTRANGALVEAAGANQTTPLGITLLGVIGGQDAALLSFVTTQPFDGVSVTFNTGVASVLPTVNVFQACGNSVNGSPPE</sequence>
<keyword evidence="3" id="KW-1185">Reference proteome</keyword>
<proteinExistence type="predicted"/>
<dbReference type="Pfam" id="PF02368">
    <property type="entry name" value="Big_2"/>
    <property type="match status" value="1"/>
</dbReference>
<dbReference type="PROSITE" id="PS51257">
    <property type="entry name" value="PROKAR_LIPOPROTEIN"/>
    <property type="match status" value="1"/>
</dbReference>
<protein>
    <submittedName>
        <fullName evidence="2">Ig-like protein group 2</fullName>
    </submittedName>
</protein>
<organism evidence="2 3">
    <name type="scientific">Panacagrimonas perspica</name>
    <dbReference type="NCBI Taxonomy" id="381431"/>
    <lineage>
        <taxon>Bacteria</taxon>
        <taxon>Pseudomonadati</taxon>
        <taxon>Pseudomonadota</taxon>
        <taxon>Gammaproteobacteria</taxon>
        <taxon>Nevskiales</taxon>
        <taxon>Nevskiaceae</taxon>
        <taxon>Panacagrimonas</taxon>
    </lineage>
</organism>
<dbReference type="OrthoDB" id="1236981at2"/>
<feature type="domain" description="BIG2" evidence="1">
    <location>
        <begin position="266"/>
        <end position="337"/>
    </location>
</feature>
<comment type="caution">
    <text evidence="2">The sequence shown here is derived from an EMBL/GenBank/DDBJ whole genome shotgun (WGS) entry which is preliminary data.</text>
</comment>
<reference evidence="2 3" key="1">
    <citation type="submission" date="2019-03" db="EMBL/GenBank/DDBJ databases">
        <title>Genomic Encyclopedia of Type Strains, Phase IV (KMG-IV): sequencing the most valuable type-strain genomes for metagenomic binning, comparative biology and taxonomic classification.</title>
        <authorList>
            <person name="Goeker M."/>
        </authorList>
    </citation>
    <scope>NUCLEOTIDE SEQUENCE [LARGE SCALE GENOMIC DNA]</scope>
    <source>
        <strain evidence="2 3">DSM 26377</strain>
    </source>
</reference>
<evidence type="ECO:0000259" key="1">
    <source>
        <dbReference type="Pfam" id="PF02368"/>
    </source>
</evidence>
<dbReference type="EMBL" id="SOBT01000008">
    <property type="protein sequence ID" value="TDU32556.1"/>
    <property type="molecule type" value="Genomic_DNA"/>
</dbReference>
<evidence type="ECO:0000313" key="3">
    <source>
        <dbReference type="Proteomes" id="UP000295341"/>
    </source>
</evidence>
<name>A0A4V3F6G3_9GAMM</name>
<evidence type="ECO:0000313" key="2">
    <source>
        <dbReference type="EMBL" id="TDU32556.1"/>
    </source>
</evidence>
<dbReference type="Proteomes" id="UP000295341">
    <property type="component" value="Unassembled WGS sequence"/>
</dbReference>
<dbReference type="AlphaFoldDB" id="A0A4V3F6G3"/>
<dbReference type="RefSeq" id="WP_133881046.1">
    <property type="nucleotide sequence ID" value="NZ_MWIN01000001.1"/>
</dbReference>